<dbReference type="InterPro" id="IPR016194">
    <property type="entry name" value="SPOC-like_C_dom_sf"/>
</dbReference>
<dbReference type="InterPro" id="IPR006164">
    <property type="entry name" value="DNA_bd_Ku70/Ku80"/>
</dbReference>
<dbReference type="PANTHER" id="PTHR41251:SF1">
    <property type="entry name" value="NON-HOMOLOGOUS END JOINING PROTEIN KU"/>
    <property type="match status" value="1"/>
</dbReference>
<dbReference type="HAMAP" id="MF_01875">
    <property type="entry name" value="Prokaryotic_Ku"/>
    <property type="match status" value="1"/>
</dbReference>
<evidence type="ECO:0000259" key="4">
    <source>
        <dbReference type="SMART" id="SM00559"/>
    </source>
</evidence>
<dbReference type="EMBL" id="CP089983">
    <property type="protein sequence ID" value="WXB10222.1"/>
    <property type="molecule type" value="Genomic_DNA"/>
</dbReference>
<keyword evidence="2" id="KW-0234">DNA repair</keyword>
<dbReference type="PIRSF" id="PIRSF006493">
    <property type="entry name" value="Prok_Ku"/>
    <property type="match status" value="1"/>
</dbReference>
<dbReference type="Pfam" id="PF02735">
    <property type="entry name" value="Ku"/>
    <property type="match status" value="1"/>
</dbReference>
<dbReference type="SUPFAM" id="SSF100939">
    <property type="entry name" value="SPOC domain-like"/>
    <property type="match status" value="1"/>
</dbReference>
<comment type="similarity">
    <text evidence="2">Belongs to the prokaryotic Ku family.</text>
</comment>
<evidence type="ECO:0000256" key="3">
    <source>
        <dbReference type="SAM" id="MobiDB-lite"/>
    </source>
</evidence>
<comment type="subunit">
    <text evidence="2">Homodimer. Interacts with LigD.</text>
</comment>
<name>A0ABZ2LH04_9BACT</name>
<dbReference type="RefSeq" id="WP_394839899.1">
    <property type="nucleotide sequence ID" value="NZ_CP089929.1"/>
</dbReference>
<keyword evidence="2" id="KW-0227">DNA damage</keyword>
<sequence length="297" mass="32696">MRAMWSGEIAFGLVTIPAKLYSATKDLTPSFHQLHTECGSRISMVRRCPKCNRDIEWGEIGKGYEVSKGEYALFSKEELAKMEGDESPGGIDIVEFIDPEDVDNVYFSKSYWVGPGGKSARGFSLLREALVSTKRAALCKVRIRTRTQLAMLRPRGNLFALDMLRFADEIVPGDEIVLPDVKEPSERELQLALNLVEQLNGDFDVKKHPDEYRAAVEAAAAEKVERDEVARDAGGAEERAAAGVGGKVIDLADLLARSLRVAPANAPAKPLKKTEPQEVAEEKEEKKPKKKAAGKRG</sequence>
<comment type="function">
    <text evidence="2">With LigD forms a non-homologous end joining (NHEJ) DNA repair enzyme, which repairs dsDNA breaks with reduced fidelity. Binds linear dsDNA with 5'- and 3'- overhangs but not closed circular dsDNA nor ssDNA. Recruits and stimulates the ligase activity of LigD.</text>
</comment>
<evidence type="ECO:0000256" key="1">
    <source>
        <dbReference type="ARBA" id="ARBA00023125"/>
    </source>
</evidence>
<accession>A0ABZ2LH04</accession>
<evidence type="ECO:0000313" key="6">
    <source>
        <dbReference type="Proteomes" id="UP001374803"/>
    </source>
</evidence>
<feature type="compositionally biased region" description="Basic residues" evidence="3">
    <location>
        <begin position="288"/>
        <end position="297"/>
    </location>
</feature>
<evidence type="ECO:0000256" key="2">
    <source>
        <dbReference type="HAMAP-Rule" id="MF_01875"/>
    </source>
</evidence>
<evidence type="ECO:0000313" key="5">
    <source>
        <dbReference type="EMBL" id="WXB10222.1"/>
    </source>
</evidence>
<feature type="domain" description="Ku" evidence="4">
    <location>
        <begin position="52"/>
        <end position="181"/>
    </location>
</feature>
<gene>
    <name evidence="2" type="primary">ku</name>
    <name evidence="5" type="ORF">LVJ94_23710</name>
</gene>
<dbReference type="Proteomes" id="UP001374803">
    <property type="component" value="Chromosome"/>
</dbReference>
<dbReference type="NCBIfam" id="TIGR02772">
    <property type="entry name" value="Ku_bact"/>
    <property type="match status" value="1"/>
</dbReference>
<proteinExistence type="inferred from homology"/>
<keyword evidence="6" id="KW-1185">Reference proteome</keyword>
<dbReference type="PANTHER" id="PTHR41251">
    <property type="entry name" value="NON-HOMOLOGOUS END JOINING PROTEIN KU"/>
    <property type="match status" value="1"/>
</dbReference>
<dbReference type="SMART" id="SM00559">
    <property type="entry name" value="Ku78"/>
    <property type="match status" value="1"/>
</dbReference>
<keyword evidence="1 2" id="KW-0238">DNA-binding</keyword>
<protein>
    <recommendedName>
        <fullName evidence="2">Non-homologous end joining protein Ku</fullName>
    </recommendedName>
</protein>
<dbReference type="InterPro" id="IPR009187">
    <property type="entry name" value="Prok_Ku"/>
</dbReference>
<organism evidence="5 6">
    <name type="scientific">Pendulispora rubella</name>
    <dbReference type="NCBI Taxonomy" id="2741070"/>
    <lineage>
        <taxon>Bacteria</taxon>
        <taxon>Pseudomonadati</taxon>
        <taxon>Myxococcota</taxon>
        <taxon>Myxococcia</taxon>
        <taxon>Myxococcales</taxon>
        <taxon>Sorangiineae</taxon>
        <taxon>Pendulisporaceae</taxon>
        <taxon>Pendulispora</taxon>
    </lineage>
</organism>
<reference evidence="5" key="1">
    <citation type="submission" date="2021-12" db="EMBL/GenBank/DDBJ databases">
        <title>Discovery of the Pendulisporaceae a myxobacterial family with distinct sporulation behavior and unique specialized metabolism.</title>
        <authorList>
            <person name="Garcia R."/>
            <person name="Popoff A."/>
            <person name="Bader C.D."/>
            <person name="Loehr J."/>
            <person name="Walesch S."/>
            <person name="Walt C."/>
            <person name="Boldt J."/>
            <person name="Bunk B."/>
            <person name="Haeckl F.J.F.P.J."/>
            <person name="Gunesch A.P."/>
            <person name="Birkelbach J."/>
            <person name="Nuebel U."/>
            <person name="Pietschmann T."/>
            <person name="Bach T."/>
            <person name="Mueller R."/>
        </authorList>
    </citation>
    <scope>NUCLEOTIDE SEQUENCE</scope>
    <source>
        <strain evidence="5">MSr11367</strain>
    </source>
</reference>
<dbReference type="Gene3D" id="2.40.290.10">
    <property type="match status" value="1"/>
</dbReference>
<keyword evidence="2" id="KW-0233">DNA recombination</keyword>
<feature type="region of interest" description="Disordered" evidence="3">
    <location>
        <begin position="263"/>
        <end position="297"/>
    </location>
</feature>